<dbReference type="Pfam" id="PF09835">
    <property type="entry name" value="DUF2062"/>
    <property type="match status" value="1"/>
</dbReference>
<keyword evidence="1" id="KW-0812">Transmembrane</keyword>
<dbReference type="OrthoDB" id="9794343at2"/>
<evidence type="ECO:0000313" key="3">
    <source>
        <dbReference type="EMBL" id="CAJ71049.1"/>
    </source>
</evidence>
<dbReference type="EMBL" id="LT934425">
    <property type="protein sequence ID" value="SOH04519.1"/>
    <property type="molecule type" value="Genomic_DNA"/>
</dbReference>
<evidence type="ECO:0000259" key="2">
    <source>
        <dbReference type="Pfam" id="PF09835"/>
    </source>
</evidence>
<dbReference type="KEGG" id="kst:KSMBR1_2021"/>
<proteinExistence type="predicted"/>
<protein>
    <submittedName>
        <fullName evidence="4">Putative membrane protein</fullName>
    </submittedName>
</protein>
<dbReference type="EMBL" id="CT573073">
    <property type="protein sequence ID" value="CAJ71049.1"/>
    <property type="molecule type" value="Genomic_DNA"/>
</dbReference>
<reference evidence="3" key="2">
    <citation type="submission" date="2006-01" db="EMBL/GenBank/DDBJ databases">
        <authorList>
            <person name="Genoscope"/>
        </authorList>
    </citation>
    <scope>NUCLEOTIDE SEQUENCE</scope>
</reference>
<feature type="transmembrane region" description="Helical" evidence="1">
    <location>
        <begin position="34"/>
        <end position="61"/>
    </location>
</feature>
<organism evidence="3">
    <name type="scientific">Kuenenia stuttgartiensis</name>
    <dbReference type="NCBI Taxonomy" id="174633"/>
    <lineage>
        <taxon>Bacteria</taxon>
        <taxon>Pseudomonadati</taxon>
        <taxon>Planctomycetota</taxon>
        <taxon>Candidatus Brocadiia</taxon>
        <taxon>Candidatus Brocadiales</taxon>
        <taxon>Candidatus Brocadiaceae</taxon>
        <taxon>Candidatus Kuenenia</taxon>
    </lineage>
</organism>
<gene>
    <name evidence="4" type="ORF">KsCSTR_01530</name>
    <name evidence="5" type="ORF">KSMBR1_2021</name>
    <name evidence="3" type="ORF">kustc0304</name>
</gene>
<dbReference type="AlphaFoldDB" id="Q1PV04"/>
<dbReference type="Proteomes" id="UP000221734">
    <property type="component" value="Chromosome Kuenenia_stuttgartiensis_MBR1"/>
</dbReference>
<dbReference type="PANTHER" id="PTHR40547">
    <property type="entry name" value="SLL0298 PROTEIN"/>
    <property type="match status" value="1"/>
</dbReference>
<name>Q1PV04_KUEST</name>
<dbReference type="PANTHER" id="PTHR40547:SF1">
    <property type="entry name" value="SLL0298 PROTEIN"/>
    <property type="match status" value="1"/>
</dbReference>
<feature type="domain" description="DUF2062" evidence="2">
    <location>
        <begin position="21"/>
        <end position="172"/>
    </location>
</feature>
<reference evidence="5" key="4">
    <citation type="submission" date="2017-10" db="EMBL/GenBank/DDBJ databases">
        <authorList>
            <person name="Banno H."/>
            <person name="Chua N.-H."/>
        </authorList>
    </citation>
    <scope>NUCLEOTIDE SEQUENCE [LARGE SCALE GENOMIC DNA]</scope>
    <source>
        <strain evidence="5">Kuenenia_mbr1_ru-nijmegen</strain>
    </source>
</reference>
<accession>Q1PV04</accession>
<dbReference type="EMBL" id="CP049055">
    <property type="protein sequence ID" value="QII09532.1"/>
    <property type="molecule type" value="Genomic_DNA"/>
</dbReference>
<reference evidence="3" key="1">
    <citation type="journal article" date="2006" name="Nature">
        <title>Deciphering the evolution and metabolism of an anammox bacterium from a community genome.</title>
        <authorList>
            <person name="Strous M."/>
            <person name="Pelletier E."/>
            <person name="Mangenot S."/>
            <person name="Rattei T."/>
            <person name="Lehner A."/>
            <person name="Taylor M.W."/>
            <person name="Horn M."/>
            <person name="Daims H."/>
            <person name="Bartol-Mavel D."/>
            <person name="Wincker P."/>
            <person name="Barbe V."/>
            <person name="Fonknechten N."/>
            <person name="Vallenet D."/>
            <person name="Segurens B."/>
            <person name="Schenowitz-Truong C."/>
            <person name="Medigue C."/>
            <person name="Collingro A."/>
            <person name="Snel B."/>
            <person name="Dutilh B.E."/>
            <person name="OpDenCamp H.J.M."/>
            <person name="vanDerDrift C."/>
            <person name="Cirpus I."/>
            <person name="vanDePas-Schoonen K.T."/>
            <person name="Harhangi H.R."/>
            <person name="vanNiftrik L."/>
            <person name="Schmid M."/>
            <person name="Keltjens J."/>
            <person name="vanDeVossenberg J."/>
            <person name="Kartal B."/>
            <person name="Meier H."/>
            <person name="Frishman D."/>
            <person name="Huynen M.A."/>
            <person name="Mewes H."/>
            <person name="Weissenbach J."/>
            <person name="Jetten M.S.M."/>
            <person name="Wagner M."/>
            <person name="LePaslier D."/>
        </authorList>
    </citation>
    <scope>NUCLEOTIDE SEQUENCE</scope>
</reference>
<dbReference type="InterPro" id="IPR018639">
    <property type="entry name" value="DUF2062"/>
</dbReference>
<reference evidence="4 7" key="5">
    <citation type="submission" date="2020-02" db="EMBL/GenBank/DDBJ databases">
        <title>Newly sequenced genome of strain CSTR1 showed variability in Candidatus Kuenenia stuttgartiensis genomes.</title>
        <authorList>
            <person name="Ding C."/>
            <person name="Adrian L."/>
        </authorList>
    </citation>
    <scope>NUCLEOTIDE SEQUENCE [LARGE SCALE GENOMIC DNA]</scope>
    <source>
        <strain evidence="4 7">CSTR1</strain>
    </source>
</reference>
<evidence type="ECO:0000313" key="4">
    <source>
        <dbReference type="EMBL" id="QII09532.1"/>
    </source>
</evidence>
<feature type="transmembrane region" description="Helical" evidence="1">
    <location>
        <begin position="73"/>
        <end position="94"/>
    </location>
</feature>
<keyword evidence="1" id="KW-0472">Membrane</keyword>
<feature type="transmembrane region" description="Helical" evidence="1">
    <location>
        <begin position="140"/>
        <end position="168"/>
    </location>
</feature>
<keyword evidence="6" id="KW-1185">Reference proteome</keyword>
<reference evidence="6" key="3">
    <citation type="submission" date="2017-10" db="EMBL/GenBank/DDBJ databases">
        <authorList>
            <person name="Frank J."/>
        </authorList>
    </citation>
    <scope>NUCLEOTIDE SEQUENCE [LARGE SCALE GENOMIC DNA]</scope>
</reference>
<keyword evidence="1" id="KW-1133">Transmembrane helix</keyword>
<evidence type="ECO:0000256" key="1">
    <source>
        <dbReference type="SAM" id="Phobius"/>
    </source>
</evidence>
<dbReference type="RefSeq" id="WP_157820516.1">
    <property type="nucleotide sequence ID" value="NZ_CP049055.1"/>
</dbReference>
<evidence type="ECO:0000313" key="5">
    <source>
        <dbReference type="EMBL" id="SOH04519.1"/>
    </source>
</evidence>
<evidence type="ECO:0000313" key="7">
    <source>
        <dbReference type="Proteomes" id="UP000501926"/>
    </source>
</evidence>
<sequence>MNFLINNKYIPKRLQEKIYTYLRGLVKLRSSSRAISLGVAIGIFVAVTPTIGLQIFIAAFLSSICNANRPAAIIFVWTTNPITFPFVYGFTYWVGNLFWSGPPLFKVKEILMKTDHALDKGEVWHFYDRLKTILALWRNIFIPLTIGGIIVGAVAGGIAYLITLRVILYCKKHFRHTHHEDT</sequence>
<dbReference type="Proteomes" id="UP000501926">
    <property type="component" value="Chromosome"/>
</dbReference>
<evidence type="ECO:0000313" key="6">
    <source>
        <dbReference type="Proteomes" id="UP000221734"/>
    </source>
</evidence>